<comment type="caution">
    <text evidence="1">The sequence shown here is derived from an EMBL/GenBank/DDBJ whole genome shotgun (WGS) entry which is preliminary data.</text>
</comment>
<dbReference type="EMBL" id="JBHRTI010000003">
    <property type="protein sequence ID" value="MFC3147429.1"/>
    <property type="molecule type" value="Genomic_DNA"/>
</dbReference>
<organism evidence="1 2">
    <name type="scientific">Piscinibacterium candidicorallinum</name>
    <dbReference type="NCBI Taxonomy" id="1793872"/>
    <lineage>
        <taxon>Bacteria</taxon>
        <taxon>Pseudomonadati</taxon>
        <taxon>Pseudomonadota</taxon>
        <taxon>Betaproteobacteria</taxon>
        <taxon>Burkholderiales</taxon>
        <taxon>Piscinibacterium</taxon>
    </lineage>
</organism>
<dbReference type="Proteomes" id="UP001595556">
    <property type="component" value="Unassembled WGS sequence"/>
</dbReference>
<proteinExistence type="predicted"/>
<dbReference type="InterPro" id="IPR011990">
    <property type="entry name" value="TPR-like_helical_dom_sf"/>
</dbReference>
<evidence type="ECO:0000313" key="2">
    <source>
        <dbReference type="Proteomes" id="UP001595556"/>
    </source>
</evidence>
<protein>
    <recommendedName>
        <fullName evidence="3">Tetratricopeptide repeat protein</fullName>
    </recommendedName>
</protein>
<evidence type="ECO:0008006" key="3">
    <source>
        <dbReference type="Google" id="ProtNLM"/>
    </source>
</evidence>
<gene>
    <name evidence="1" type="ORF">ACFOEN_07230</name>
</gene>
<keyword evidence="2" id="KW-1185">Reference proteome</keyword>
<dbReference type="RefSeq" id="WP_377302425.1">
    <property type="nucleotide sequence ID" value="NZ_CP180191.1"/>
</dbReference>
<evidence type="ECO:0000313" key="1">
    <source>
        <dbReference type="EMBL" id="MFC3147429.1"/>
    </source>
</evidence>
<reference evidence="2" key="1">
    <citation type="journal article" date="2019" name="Int. J. Syst. Evol. Microbiol.">
        <title>The Global Catalogue of Microorganisms (GCM) 10K type strain sequencing project: providing services to taxonomists for standard genome sequencing and annotation.</title>
        <authorList>
            <consortium name="The Broad Institute Genomics Platform"/>
            <consortium name="The Broad Institute Genome Sequencing Center for Infectious Disease"/>
            <person name="Wu L."/>
            <person name="Ma J."/>
        </authorList>
    </citation>
    <scope>NUCLEOTIDE SEQUENCE [LARGE SCALE GENOMIC DNA]</scope>
    <source>
        <strain evidence="2">KCTC 52168</strain>
    </source>
</reference>
<dbReference type="Gene3D" id="1.25.40.10">
    <property type="entry name" value="Tetratricopeptide repeat domain"/>
    <property type="match status" value="1"/>
</dbReference>
<accession>A0ABV7H4P0</accession>
<name>A0ABV7H4P0_9BURK</name>
<dbReference type="SUPFAM" id="SSF48452">
    <property type="entry name" value="TPR-like"/>
    <property type="match status" value="1"/>
</dbReference>
<sequence length="281" mass="30497">MNSVHIIGRTIVGIICIGLTLSAAAKTFDPNIESECERLWLDHAKRISKSDRPTTIQLLNTWASYEDKCSASGYYWAKRASLEAALGQFGAAKATLKRSPEGAADRSPALAITQIHVRLEEYIAAARSVDVRRLAEFETEVTVVARRFPNWLPAAALLGGLQVLQGRYAQAIQNLEKASTDKHADQGPILRNLTIAYSGFGAHSAALESADEALKVDSNLTADPDFCAAVIISSVRVDLLDDAEIVLKVVLRKNPSARSSPSLGRAARIYNEAREKAGVRK</sequence>